<evidence type="ECO:0000313" key="8">
    <source>
        <dbReference type="Proteomes" id="UP000001357"/>
    </source>
</evidence>
<feature type="domain" description="PH" evidence="6">
    <location>
        <begin position="102"/>
        <end position="208"/>
    </location>
</feature>
<dbReference type="Gene3D" id="2.30.29.30">
    <property type="entry name" value="Pleckstrin-homology domain (PH domain)/Phosphotyrosine-binding domain (PTB)"/>
    <property type="match status" value="1"/>
</dbReference>
<keyword evidence="1" id="KW-0479">Metal-binding</keyword>
<sequence length="333" mass="37653">MRHGVASRQEAHLGKKEVNDFELAKVASLHQGRAAVFISIIDIGGCDELFENNHNALLGRTVHNGTGLALLRFGTMGSQRMCQPDSASTIITMKENLEVDPEPVLVGTLLKRAQGKSTFGRMNWKQRWFVLYENELQWWSAEGGRYNTQAELKGAIDLASIHAVEHVSYDAFTKAHMFQLVHTSLLYIQCNTKRECDKWVSTLRKLVAHNTFLHPKFHPGFFDERDKVWSCCGIPSRDFKGCLTAHDYSPIRKELDADETRPQAKRGISSSAAVEEAHAADARAREEERKHQQRHAVNHQEHRLKSVDSCGATNVEQVDPRPPHKRSSQDALR</sequence>
<dbReference type="GO" id="GO:0005886">
    <property type="term" value="C:plasma membrane"/>
    <property type="evidence" value="ECO:0000318"/>
    <property type="project" value="GO_Central"/>
</dbReference>
<dbReference type="AlphaFoldDB" id="A9UTY2"/>
<evidence type="ECO:0000259" key="6">
    <source>
        <dbReference type="PROSITE" id="PS50003"/>
    </source>
</evidence>
<dbReference type="SUPFAM" id="SSF50729">
    <property type="entry name" value="PH domain-like"/>
    <property type="match status" value="1"/>
</dbReference>
<evidence type="ECO:0000256" key="3">
    <source>
        <dbReference type="ARBA" id="ARBA00022833"/>
    </source>
</evidence>
<keyword evidence="2 4" id="KW-0863">Zinc-finger</keyword>
<dbReference type="SMART" id="SM00233">
    <property type="entry name" value="PH"/>
    <property type="match status" value="1"/>
</dbReference>
<dbReference type="STRING" id="81824.A9UTY2"/>
<dbReference type="Pfam" id="PF00169">
    <property type="entry name" value="PH"/>
    <property type="match status" value="1"/>
</dbReference>
<dbReference type="eggNOG" id="KOG2059">
    <property type="taxonomic scope" value="Eukaryota"/>
</dbReference>
<accession>A9UTY2</accession>
<dbReference type="InterPro" id="IPR051707">
    <property type="entry name" value="PI-Interact_SigTrans_Reg"/>
</dbReference>
<dbReference type="GO" id="GO:0035556">
    <property type="term" value="P:intracellular signal transduction"/>
    <property type="evidence" value="ECO:0007669"/>
    <property type="project" value="InterPro"/>
</dbReference>
<dbReference type="InterPro" id="IPR011993">
    <property type="entry name" value="PH-like_dom_sf"/>
</dbReference>
<dbReference type="GO" id="GO:0043325">
    <property type="term" value="F:phosphatidylinositol-3,4-bisphosphate binding"/>
    <property type="evidence" value="ECO:0000318"/>
    <property type="project" value="GO_Central"/>
</dbReference>
<dbReference type="GO" id="GO:0008270">
    <property type="term" value="F:zinc ion binding"/>
    <property type="evidence" value="ECO:0007669"/>
    <property type="project" value="UniProtKB-KW"/>
</dbReference>
<dbReference type="PROSITE" id="PS51113">
    <property type="entry name" value="ZF_BTK"/>
    <property type="match status" value="1"/>
</dbReference>
<dbReference type="CDD" id="cd01238">
    <property type="entry name" value="PH_Btk"/>
    <property type="match status" value="1"/>
</dbReference>
<evidence type="ECO:0000256" key="5">
    <source>
        <dbReference type="SAM" id="MobiDB-lite"/>
    </source>
</evidence>
<gene>
    <name evidence="7" type="ORF">MONBRDRAFT_6461</name>
</gene>
<proteinExistence type="predicted"/>
<keyword evidence="3" id="KW-0862">Zinc</keyword>
<evidence type="ECO:0000256" key="4">
    <source>
        <dbReference type="PROSITE-ProRule" id="PRU00432"/>
    </source>
</evidence>
<dbReference type="GeneID" id="5889007"/>
<dbReference type="InParanoid" id="A9UTY2"/>
<dbReference type="InterPro" id="IPR001849">
    <property type="entry name" value="PH_domain"/>
</dbReference>
<dbReference type="KEGG" id="mbr:MONBRDRAFT_6461"/>
<dbReference type="PROSITE" id="PS50003">
    <property type="entry name" value="PH_DOMAIN"/>
    <property type="match status" value="1"/>
</dbReference>
<keyword evidence="8" id="KW-1185">Reference proteome</keyword>
<name>A9UTY2_MONBE</name>
<feature type="compositionally biased region" description="Basic and acidic residues" evidence="5">
    <location>
        <begin position="275"/>
        <end position="290"/>
    </location>
</feature>
<dbReference type="EMBL" id="CH991545">
    <property type="protein sequence ID" value="EDQ91573.1"/>
    <property type="molecule type" value="Genomic_DNA"/>
</dbReference>
<feature type="region of interest" description="Disordered" evidence="5">
    <location>
        <begin position="254"/>
        <end position="333"/>
    </location>
</feature>
<dbReference type="PANTHER" id="PTHR14336:SF15">
    <property type="entry name" value="DUAL ADAPTER FOR PHOSPHOTYROSINE AND 3-PHOSPHOTYROSINE AND 3-PHOSPHOINOSITIDE"/>
    <property type="match status" value="1"/>
</dbReference>
<dbReference type="Proteomes" id="UP000001357">
    <property type="component" value="Unassembled WGS sequence"/>
</dbReference>
<reference evidence="7 8" key="1">
    <citation type="journal article" date="2008" name="Nature">
        <title>The genome of the choanoflagellate Monosiga brevicollis and the origin of metazoans.</title>
        <authorList>
            <consortium name="JGI Sequencing"/>
            <person name="King N."/>
            <person name="Westbrook M.J."/>
            <person name="Young S.L."/>
            <person name="Kuo A."/>
            <person name="Abedin M."/>
            <person name="Chapman J."/>
            <person name="Fairclough S."/>
            <person name="Hellsten U."/>
            <person name="Isogai Y."/>
            <person name="Letunic I."/>
            <person name="Marr M."/>
            <person name="Pincus D."/>
            <person name="Putnam N."/>
            <person name="Rokas A."/>
            <person name="Wright K.J."/>
            <person name="Zuzow R."/>
            <person name="Dirks W."/>
            <person name="Good M."/>
            <person name="Goodstein D."/>
            <person name="Lemons D."/>
            <person name="Li W."/>
            <person name="Lyons J.B."/>
            <person name="Morris A."/>
            <person name="Nichols S."/>
            <person name="Richter D.J."/>
            <person name="Salamov A."/>
            <person name="Bork P."/>
            <person name="Lim W.A."/>
            <person name="Manning G."/>
            <person name="Miller W.T."/>
            <person name="McGinnis W."/>
            <person name="Shapiro H."/>
            <person name="Tjian R."/>
            <person name="Grigoriev I.V."/>
            <person name="Rokhsar D."/>
        </authorList>
    </citation>
    <scope>NUCLEOTIDE SEQUENCE [LARGE SCALE GENOMIC DNA]</scope>
    <source>
        <strain evidence="8">MX1 / ATCC 50154</strain>
    </source>
</reference>
<evidence type="ECO:0000313" key="7">
    <source>
        <dbReference type="EMBL" id="EDQ91573.1"/>
    </source>
</evidence>
<evidence type="ECO:0000256" key="1">
    <source>
        <dbReference type="ARBA" id="ARBA00022723"/>
    </source>
</evidence>
<dbReference type="PANTHER" id="PTHR14336">
    <property type="entry name" value="TANDEM PH DOMAIN CONTAINING PROTEIN"/>
    <property type="match status" value="1"/>
</dbReference>
<dbReference type="InterPro" id="IPR001562">
    <property type="entry name" value="Znf_Btk_motif"/>
</dbReference>
<dbReference type="GO" id="GO:0005543">
    <property type="term" value="F:phospholipid binding"/>
    <property type="evidence" value="ECO:0000318"/>
    <property type="project" value="GO_Central"/>
</dbReference>
<protein>
    <recommendedName>
        <fullName evidence="6">PH domain-containing protein</fullName>
    </recommendedName>
</protein>
<organism evidence="7 8">
    <name type="scientific">Monosiga brevicollis</name>
    <name type="common">Choanoflagellate</name>
    <dbReference type="NCBI Taxonomy" id="81824"/>
    <lineage>
        <taxon>Eukaryota</taxon>
        <taxon>Choanoflagellata</taxon>
        <taxon>Craspedida</taxon>
        <taxon>Salpingoecidae</taxon>
        <taxon>Monosiga</taxon>
    </lineage>
</organism>
<dbReference type="RefSeq" id="XP_001743995.1">
    <property type="nucleotide sequence ID" value="XM_001743943.1"/>
</dbReference>
<evidence type="ECO:0000256" key="2">
    <source>
        <dbReference type="ARBA" id="ARBA00022771"/>
    </source>
</evidence>